<feature type="compositionally biased region" description="Basic and acidic residues" evidence="1">
    <location>
        <begin position="1"/>
        <end position="14"/>
    </location>
</feature>
<gene>
    <name evidence="2" type="ORF">SRABI133_02037</name>
</gene>
<evidence type="ECO:0000313" key="2">
    <source>
        <dbReference type="EMBL" id="CAH0205830.1"/>
    </source>
</evidence>
<organism evidence="2 3">
    <name type="scientific">Peribacillus simplex</name>
    <dbReference type="NCBI Taxonomy" id="1478"/>
    <lineage>
        <taxon>Bacteria</taxon>
        <taxon>Bacillati</taxon>
        <taxon>Bacillota</taxon>
        <taxon>Bacilli</taxon>
        <taxon>Bacillales</taxon>
        <taxon>Bacillaceae</taxon>
        <taxon>Peribacillus</taxon>
    </lineage>
</organism>
<dbReference type="Proteomes" id="UP000789326">
    <property type="component" value="Unassembled WGS sequence"/>
</dbReference>
<protein>
    <submittedName>
        <fullName evidence="2">Uncharacterized protein</fullName>
    </submittedName>
</protein>
<dbReference type="AlphaFoldDB" id="A0A9W4L0I3"/>
<feature type="region of interest" description="Disordered" evidence="1">
    <location>
        <begin position="1"/>
        <end position="27"/>
    </location>
</feature>
<evidence type="ECO:0000313" key="3">
    <source>
        <dbReference type="Proteomes" id="UP000789326"/>
    </source>
</evidence>
<comment type="caution">
    <text evidence="2">The sequence shown here is derived from an EMBL/GenBank/DDBJ whole genome shotgun (WGS) entry which is preliminary data.</text>
</comment>
<proteinExistence type="predicted"/>
<accession>A0A9W4L0I3</accession>
<name>A0A9W4L0I3_9BACI</name>
<reference evidence="2" key="1">
    <citation type="submission" date="2021-11" db="EMBL/GenBank/DDBJ databases">
        <authorList>
            <person name="Bulgarelli D."/>
        </authorList>
    </citation>
    <scope>NUCLEOTIDE SEQUENCE</scope>
    <source>
        <strain evidence="2">Bi133</strain>
    </source>
</reference>
<sequence length="47" mass="5648">MKSDSNKQHFKFFERTNNTKPSERKQMSDFIKKKMNAQNFHLNGKNS</sequence>
<dbReference type="EMBL" id="CAKKMG010000021">
    <property type="protein sequence ID" value="CAH0205830.1"/>
    <property type="molecule type" value="Genomic_DNA"/>
</dbReference>
<evidence type="ECO:0000256" key="1">
    <source>
        <dbReference type="SAM" id="MobiDB-lite"/>
    </source>
</evidence>